<keyword evidence="5 10" id="KW-0418">Kinase</keyword>
<evidence type="ECO:0000256" key="4">
    <source>
        <dbReference type="ARBA" id="ARBA00022741"/>
    </source>
</evidence>
<feature type="compositionally biased region" description="Pro residues" evidence="8">
    <location>
        <begin position="367"/>
        <end position="392"/>
    </location>
</feature>
<keyword evidence="11" id="KW-1185">Reference proteome</keyword>
<comment type="caution">
    <text evidence="10">The sequence shown here is derived from an EMBL/GenBank/DDBJ whole genome shotgun (WGS) entry which is preliminary data.</text>
</comment>
<dbReference type="SMART" id="SM00220">
    <property type="entry name" value="S_TKc"/>
    <property type="match status" value="1"/>
</dbReference>
<dbReference type="Gene3D" id="1.10.510.10">
    <property type="entry name" value="Transferase(Phosphotransferase) domain 1"/>
    <property type="match status" value="1"/>
</dbReference>
<evidence type="ECO:0000256" key="5">
    <source>
        <dbReference type="ARBA" id="ARBA00022777"/>
    </source>
</evidence>
<feature type="region of interest" description="Disordered" evidence="8">
    <location>
        <begin position="262"/>
        <end position="322"/>
    </location>
</feature>
<dbReference type="InterPro" id="IPR008271">
    <property type="entry name" value="Ser/Thr_kinase_AS"/>
</dbReference>
<keyword evidence="2 10" id="KW-0723">Serine/threonine-protein kinase</keyword>
<evidence type="ECO:0000259" key="9">
    <source>
        <dbReference type="PROSITE" id="PS50011"/>
    </source>
</evidence>
<dbReference type="InterPro" id="IPR017441">
    <property type="entry name" value="Protein_kinase_ATP_BS"/>
</dbReference>
<feature type="region of interest" description="Disordered" evidence="8">
    <location>
        <begin position="350"/>
        <end position="418"/>
    </location>
</feature>
<dbReference type="Pfam" id="PF00069">
    <property type="entry name" value="Pkinase"/>
    <property type="match status" value="1"/>
</dbReference>
<organism evidence="10 11">
    <name type="scientific">Micromonospora arida</name>
    <dbReference type="NCBI Taxonomy" id="2203715"/>
    <lineage>
        <taxon>Bacteria</taxon>
        <taxon>Bacillati</taxon>
        <taxon>Actinomycetota</taxon>
        <taxon>Actinomycetes</taxon>
        <taxon>Micromonosporales</taxon>
        <taxon>Micromonosporaceae</taxon>
        <taxon>Micromonospora</taxon>
    </lineage>
</organism>
<dbReference type="SUPFAM" id="SSF56112">
    <property type="entry name" value="Protein kinase-like (PK-like)"/>
    <property type="match status" value="1"/>
</dbReference>
<keyword evidence="4 7" id="KW-0547">Nucleotide-binding</keyword>
<proteinExistence type="predicted"/>
<dbReference type="InterPro" id="IPR011009">
    <property type="entry name" value="Kinase-like_dom_sf"/>
</dbReference>
<dbReference type="InterPro" id="IPR000719">
    <property type="entry name" value="Prot_kinase_dom"/>
</dbReference>
<dbReference type="GO" id="GO:0005524">
    <property type="term" value="F:ATP binding"/>
    <property type="evidence" value="ECO:0007669"/>
    <property type="project" value="UniProtKB-UniRule"/>
</dbReference>
<dbReference type="OrthoDB" id="9762169at2"/>
<sequence length="555" mass="58554">MIAGRYRLLDLVGRGGMGRVWRARDEMLHREVAVKEIVPPSWLADPERAEVRSRTMREARAAARLNHPAVVRLYDVVAVDGSPWIVMEYVPSRTLQDVVDAEGPLEPARAARIGLAVLDALQAAHTAGVLHRDIKPQNVLVAHDGRVMLTDFGLATFDGGDGAMTRPGMVFGSPQYVAPERAAEGVSTVAADLWSLGATLHAAVEGQSPYARSTAMATLSALAAGPPDPAPHAGALAPVLDGLLRRDPRDRLDHDSARRLLRAAATGRADPPSTADRRSTDGPVPGLVDQSADDPDPTIPLPDPDAPAAAGGASPTPPDPAVAGRTARRVAVVAVALLVAVVAGVGTALTVDGDKPRDTTGWSSPTPNRPPDGGPIGPGPPPKGRNVPPPPFACVRPDVVGSPVQAGTPNPGEEFRPPPGWVWHVDTAGFRVSVPTTWLTSRDDGVACFQDPATGRTFSVTEGSAADPVERLRAVRDAAAGAGALPGYDEIRLAAGDGGAEWESRWRTPHGTWLHARQQILDADRWTLGWITDDGDWPGAAAVWELVRKSFRPPR</sequence>
<feature type="binding site" evidence="7">
    <location>
        <position position="35"/>
    </location>
    <ligand>
        <name>ATP</name>
        <dbReference type="ChEBI" id="CHEBI:30616"/>
    </ligand>
</feature>
<dbReference type="PROSITE" id="PS50011">
    <property type="entry name" value="PROTEIN_KINASE_DOM"/>
    <property type="match status" value="1"/>
</dbReference>
<dbReference type="EC" id="2.7.11.1" evidence="1"/>
<keyword evidence="6 7" id="KW-0067">ATP-binding</keyword>
<evidence type="ECO:0000256" key="8">
    <source>
        <dbReference type="SAM" id="MobiDB-lite"/>
    </source>
</evidence>
<evidence type="ECO:0000256" key="6">
    <source>
        <dbReference type="ARBA" id="ARBA00022840"/>
    </source>
</evidence>
<dbReference type="AlphaFoldDB" id="A0A3N9X491"/>
<accession>A0A3N9X491</accession>
<name>A0A3N9X491_9ACTN</name>
<dbReference type="EMBL" id="QGSY01000213">
    <property type="protein sequence ID" value="RQX07812.1"/>
    <property type="molecule type" value="Genomic_DNA"/>
</dbReference>
<dbReference type="Proteomes" id="UP000266889">
    <property type="component" value="Unassembled WGS sequence"/>
</dbReference>
<dbReference type="PROSITE" id="PS00107">
    <property type="entry name" value="PROTEIN_KINASE_ATP"/>
    <property type="match status" value="1"/>
</dbReference>
<dbReference type="CDD" id="cd14014">
    <property type="entry name" value="STKc_PknB_like"/>
    <property type="match status" value="1"/>
</dbReference>
<keyword evidence="3" id="KW-0808">Transferase</keyword>
<dbReference type="PANTHER" id="PTHR43289">
    <property type="entry name" value="MITOGEN-ACTIVATED PROTEIN KINASE KINASE KINASE 20-RELATED"/>
    <property type="match status" value="1"/>
</dbReference>
<evidence type="ECO:0000256" key="3">
    <source>
        <dbReference type="ARBA" id="ARBA00022679"/>
    </source>
</evidence>
<evidence type="ECO:0000313" key="11">
    <source>
        <dbReference type="Proteomes" id="UP000266889"/>
    </source>
</evidence>
<evidence type="ECO:0000313" key="10">
    <source>
        <dbReference type="EMBL" id="RQX07812.1"/>
    </source>
</evidence>
<evidence type="ECO:0000256" key="7">
    <source>
        <dbReference type="PROSITE-ProRule" id="PRU10141"/>
    </source>
</evidence>
<evidence type="ECO:0000256" key="1">
    <source>
        <dbReference type="ARBA" id="ARBA00012513"/>
    </source>
</evidence>
<gene>
    <name evidence="10" type="ORF">DLJ58_20380</name>
</gene>
<protein>
    <recommendedName>
        <fullName evidence="1">non-specific serine/threonine protein kinase</fullName>
        <ecNumber evidence="1">2.7.11.1</ecNumber>
    </recommendedName>
</protein>
<evidence type="ECO:0000256" key="2">
    <source>
        <dbReference type="ARBA" id="ARBA00022527"/>
    </source>
</evidence>
<dbReference type="PROSITE" id="PS00108">
    <property type="entry name" value="PROTEIN_KINASE_ST"/>
    <property type="match status" value="1"/>
</dbReference>
<dbReference type="Gene3D" id="3.30.200.20">
    <property type="entry name" value="Phosphorylase Kinase, domain 1"/>
    <property type="match status" value="1"/>
</dbReference>
<dbReference type="GO" id="GO:0004674">
    <property type="term" value="F:protein serine/threonine kinase activity"/>
    <property type="evidence" value="ECO:0007669"/>
    <property type="project" value="UniProtKB-KW"/>
</dbReference>
<reference evidence="10 11" key="1">
    <citation type="submission" date="2018-05" db="EMBL/GenBank/DDBJ databases">
        <title>Micromonospora from Atacama Desert.</title>
        <authorList>
            <person name="Carro L."/>
            <person name="Goodfellow M."/>
            <person name="Klenk H.-P."/>
        </authorList>
    </citation>
    <scope>NUCLEOTIDE SEQUENCE [LARGE SCALE GENOMIC DNA]</scope>
    <source>
        <strain evidence="10 11">LB32</strain>
    </source>
</reference>
<dbReference type="PANTHER" id="PTHR43289:SF6">
    <property type="entry name" value="SERINE_THREONINE-PROTEIN KINASE NEKL-3"/>
    <property type="match status" value="1"/>
</dbReference>
<feature type="domain" description="Protein kinase" evidence="9">
    <location>
        <begin position="6"/>
        <end position="261"/>
    </location>
</feature>